<dbReference type="SUPFAM" id="SSF82784">
    <property type="entry name" value="OsmC-like"/>
    <property type="match status" value="1"/>
</dbReference>
<dbReference type="RefSeq" id="WP_014433641.1">
    <property type="nucleotide sequence ID" value="NC_017079.1"/>
</dbReference>
<dbReference type="Gene3D" id="3.30.300.20">
    <property type="match status" value="1"/>
</dbReference>
<keyword evidence="2" id="KW-1185">Reference proteome</keyword>
<dbReference type="OrthoDB" id="9804010at2"/>
<dbReference type="EMBL" id="AP012337">
    <property type="protein sequence ID" value="BAM00409.1"/>
    <property type="molecule type" value="Genomic_DNA"/>
</dbReference>
<dbReference type="Pfam" id="PF02566">
    <property type="entry name" value="OsmC"/>
    <property type="match status" value="1"/>
</dbReference>
<evidence type="ECO:0008006" key="3">
    <source>
        <dbReference type="Google" id="ProtNLM"/>
    </source>
</evidence>
<reference evidence="1 2" key="1">
    <citation type="submission" date="2012-02" db="EMBL/GenBank/DDBJ databases">
        <title>Complete genome sequence of Caldilinea aerophila DSM 14535 (= NBRC 102666).</title>
        <authorList>
            <person name="Oguchi A."/>
            <person name="Hosoyama A."/>
            <person name="Sekine M."/>
            <person name="Fukai R."/>
            <person name="Kato Y."/>
            <person name="Nakamura S."/>
            <person name="Hanada S."/>
            <person name="Yamazaki S."/>
            <person name="Fujita N."/>
        </authorList>
    </citation>
    <scope>NUCLEOTIDE SEQUENCE [LARGE SCALE GENOMIC DNA]</scope>
    <source>
        <strain evidence="2">DSM 14535 / JCM 11387 / NBRC 104270 / STL-6-O1</strain>
    </source>
</reference>
<dbReference type="eggNOG" id="COG1765">
    <property type="taxonomic scope" value="Bacteria"/>
</dbReference>
<dbReference type="PANTHER" id="PTHR34352">
    <property type="entry name" value="PROTEIN YHFA"/>
    <property type="match status" value="1"/>
</dbReference>
<protein>
    <recommendedName>
        <fullName evidence="3">OsmC family peroxiredoxin</fullName>
    </recommendedName>
</protein>
<evidence type="ECO:0000313" key="2">
    <source>
        <dbReference type="Proteomes" id="UP000007880"/>
    </source>
</evidence>
<dbReference type="InterPro" id="IPR015946">
    <property type="entry name" value="KH_dom-like_a/b"/>
</dbReference>
<dbReference type="STRING" id="926550.CLDAP_23690"/>
<name>I0I571_CALAS</name>
<dbReference type="PANTHER" id="PTHR34352:SF1">
    <property type="entry name" value="PROTEIN YHFA"/>
    <property type="match status" value="1"/>
</dbReference>
<dbReference type="Proteomes" id="UP000007880">
    <property type="component" value="Chromosome"/>
</dbReference>
<organism evidence="1 2">
    <name type="scientific">Caldilinea aerophila (strain DSM 14535 / JCM 11387 / NBRC 104270 / STL-6-O1)</name>
    <dbReference type="NCBI Taxonomy" id="926550"/>
    <lineage>
        <taxon>Bacteria</taxon>
        <taxon>Bacillati</taxon>
        <taxon>Chloroflexota</taxon>
        <taxon>Caldilineae</taxon>
        <taxon>Caldilineales</taxon>
        <taxon>Caldilineaceae</taxon>
        <taxon>Caldilinea</taxon>
    </lineage>
</organism>
<gene>
    <name evidence="1" type="ordered locus">CLDAP_23690</name>
</gene>
<proteinExistence type="predicted"/>
<dbReference type="KEGG" id="cap:CLDAP_23690"/>
<sequence>MQAKVTWRGGMEFEGTADSGHTLTLDAAPEVGGADKGFRPMELMAISLAGCTAMDVISILRKKRQEVTGFEVKVNAERATEHPHVFTAMEVTYVVRGRNIDPAAVERAIQLSEEKYCPAQAMLRKAVPITLKYEIVEEA</sequence>
<dbReference type="InterPro" id="IPR036102">
    <property type="entry name" value="OsmC/Ohrsf"/>
</dbReference>
<dbReference type="InterPro" id="IPR003718">
    <property type="entry name" value="OsmC/Ohr_fam"/>
</dbReference>
<dbReference type="Gene3D" id="2.20.25.10">
    <property type="match status" value="1"/>
</dbReference>
<dbReference type="HOGENOM" id="CLU_114057_1_2_0"/>
<dbReference type="PATRIC" id="fig|926550.5.peg.2598"/>
<dbReference type="AlphaFoldDB" id="I0I571"/>
<evidence type="ECO:0000313" key="1">
    <source>
        <dbReference type="EMBL" id="BAM00409.1"/>
    </source>
</evidence>
<accession>I0I571</accession>